<feature type="transmembrane region" description="Helical" evidence="7">
    <location>
        <begin position="107"/>
        <end position="129"/>
    </location>
</feature>
<keyword evidence="2" id="KW-0813">Transport</keyword>
<dbReference type="PANTHER" id="PTHR42770:SF15">
    <property type="entry name" value="GLUTAMATE_GAMMA-AMINOBUTYRATE ANTIPORTER-RELATED"/>
    <property type="match status" value="1"/>
</dbReference>
<feature type="transmembrane region" description="Helical" evidence="7">
    <location>
        <begin position="51"/>
        <end position="70"/>
    </location>
</feature>
<feature type="transmembrane region" description="Helical" evidence="7">
    <location>
        <begin position="370"/>
        <end position="394"/>
    </location>
</feature>
<keyword evidence="3" id="KW-1003">Cell membrane</keyword>
<reference evidence="8" key="1">
    <citation type="submission" date="2022-12" db="EMBL/GenBank/DDBJ databases">
        <title>Isolation and characterisation of novel Methanocorpusculum spp. from native Australian herbivores indicates the genus is ancestrally host-associated.</title>
        <authorList>
            <person name="Volmer J.G."/>
            <person name="Soo R.M."/>
            <person name="Evans P.N."/>
            <person name="Hoedt E.C."/>
            <person name="Astorga Alsina A.L."/>
            <person name="Woodcroft B.J."/>
            <person name="Tyson G.W."/>
            <person name="Hugenholtz P."/>
            <person name="Morrison M."/>
        </authorList>
    </citation>
    <scope>NUCLEOTIDE SEQUENCE</scope>
    <source>
        <strain evidence="8">MG</strain>
    </source>
</reference>
<keyword evidence="6 7" id="KW-0472">Membrane</keyword>
<dbReference type="Gene3D" id="1.20.1740.10">
    <property type="entry name" value="Amino acid/polyamine transporter I"/>
    <property type="match status" value="1"/>
</dbReference>
<feature type="transmembrane region" description="Helical" evidence="7">
    <location>
        <begin position="21"/>
        <end position="39"/>
    </location>
</feature>
<comment type="subcellular location">
    <subcellularLocation>
        <location evidence="1">Cell membrane</location>
        <topology evidence="1">Multi-pass membrane protein</topology>
    </subcellularLocation>
</comment>
<keyword evidence="4 7" id="KW-0812">Transmembrane</keyword>
<feature type="transmembrane region" description="Helical" evidence="7">
    <location>
        <begin position="208"/>
        <end position="231"/>
    </location>
</feature>
<feature type="transmembrane region" description="Helical" evidence="7">
    <location>
        <begin position="291"/>
        <end position="316"/>
    </location>
</feature>
<gene>
    <name evidence="8" type="ORF">O0S10_01950</name>
</gene>
<evidence type="ECO:0000313" key="9">
    <source>
        <dbReference type="Proteomes" id="UP001141422"/>
    </source>
</evidence>
<feature type="transmembrane region" description="Helical" evidence="7">
    <location>
        <begin position="448"/>
        <end position="469"/>
    </location>
</feature>
<evidence type="ECO:0000256" key="3">
    <source>
        <dbReference type="ARBA" id="ARBA00022475"/>
    </source>
</evidence>
<feature type="transmembrane region" description="Helical" evidence="7">
    <location>
        <begin position="135"/>
        <end position="154"/>
    </location>
</feature>
<dbReference type="PIRSF" id="PIRSF006060">
    <property type="entry name" value="AA_transporter"/>
    <property type="match status" value="1"/>
</dbReference>
<evidence type="ECO:0000313" key="8">
    <source>
        <dbReference type="EMBL" id="MCZ0859991.1"/>
    </source>
</evidence>
<comment type="caution">
    <text evidence="8">The sequence shown here is derived from an EMBL/GenBank/DDBJ whole genome shotgun (WGS) entry which is preliminary data.</text>
</comment>
<keyword evidence="9" id="KW-1185">Reference proteome</keyword>
<dbReference type="EMBL" id="JAPTGB010000003">
    <property type="protein sequence ID" value="MCZ0859991.1"/>
    <property type="molecule type" value="Genomic_DNA"/>
</dbReference>
<feature type="transmembrane region" description="Helical" evidence="7">
    <location>
        <begin position="243"/>
        <end position="267"/>
    </location>
</feature>
<dbReference type="RefSeq" id="WP_268924214.1">
    <property type="nucleotide sequence ID" value="NZ_JAPTGB010000003.1"/>
</dbReference>
<feature type="transmembrane region" description="Helical" evidence="7">
    <location>
        <begin position="414"/>
        <end position="436"/>
    </location>
</feature>
<evidence type="ECO:0000256" key="7">
    <source>
        <dbReference type="SAM" id="Phobius"/>
    </source>
</evidence>
<accession>A0ABT4IE24</accession>
<evidence type="ECO:0000256" key="6">
    <source>
        <dbReference type="ARBA" id="ARBA00023136"/>
    </source>
</evidence>
<sequence length="504" mass="54845">MADSTPPSSADAAKPSSKKTLGIISLAMINVAAVLSLRNFPTMAMEGWNMIFWYVLFTVCFLIPTALVAAELASTWPKSGGIYSWVKEAYPKDGSFITIWCSWVNNLVWFPTVVSFFAATVAYILLAPLLSDNPVFMAVVMLACFWAVTIFNFFGSRASNLLATVGTAFGSLIPVGILVVLMILWVTGGNPSAIGDFSVDRLVPQFDLSTVTFAASLVLMFAGMEMAGYHARETANPRRDYPIAMFLAAAIICIVSIVGTLAVALVVPADQIALNAGIVQTFQVIFTEFHLGWLIVPVSIMLAVGIIAQLSVWLVGPAKGMLPAAMSGDLPPIFRKMNKYGMPVGVLIVQGVVSSAFALAMVLVPSINQGYWVLTAITALINAVMYMFMFAAFVKLRKIKGNVTRPYKVQGGKVGMWLVAGVAFAALIFSFVVGLFPSGNSYTMTETVLYVIGMLAAVLLIILLPPYLLKKFRKESWKPTKQEFRDWYCEEHVCETDTPIPYDD</sequence>
<protein>
    <submittedName>
        <fullName evidence="8">Amino acid permease</fullName>
    </submittedName>
</protein>
<evidence type="ECO:0000256" key="2">
    <source>
        <dbReference type="ARBA" id="ARBA00022448"/>
    </source>
</evidence>
<dbReference type="Pfam" id="PF13520">
    <property type="entry name" value="AA_permease_2"/>
    <property type="match status" value="1"/>
</dbReference>
<organism evidence="8 9">
    <name type="scientific">Methanocorpusculum petauri</name>
    <dbReference type="NCBI Taxonomy" id="3002863"/>
    <lineage>
        <taxon>Archaea</taxon>
        <taxon>Methanobacteriati</taxon>
        <taxon>Methanobacteriota</taxon>
        <taxon>Stenosarchaea group</taxon>
        <taxon>Methanomicrobia</taxon>
        <taxon>Methanomicrobiales</taxon>
        <taxon>Methanocorpusculaceae</taxon>
        <taxon>Methanocorpusculum</taxon>
    </lineage>
</organism>
<dbReference type="InterPro" id="IPR002293">
    <property type="entry name" value="AA/rel_permease1"/>
</dbReference>
<feature type="transmembrane region" description="Helical" evidence="7">
    <location>
        <begin position="344"/>
        <end position="364"/>
    </location>
</feature>
<dbReference type="InterPro" id="IPR050367">
    <property type="entry name" value="APC_superfamily"/>
</dbReference>
<evidence type="ECO:0000256" key="5">
    <source>
        <dbReference type="ARBA" id="ARBA00022989"/>
    </source>
</evidence>
<evidence type="ECO:0000256" key="1">
    <source>
        <dbReference type="ARBA" id="ARBA00004651"/>
    </source>
</evidence>
<evidence type="ECO:0000256" key="4">
    <source>
        <dbReference type="ARBA" id="ARBA00022692"/>
    </source>
</evidence>
<dbReference type="PANTHER" id="PTHR42770">
    <property type="entry name" value="AMINO ACID TRANSPORTER-RELATED"/>
    <property type="match status" value="1"/>
</dbReference>
<keyword evidence="5 7" id="KW-1133">Transmembrane helix</keyword>
<proteinExistence type="predicted"/>
<name>A0ABT4IE24_9EURY</name>
<feature type="transmembrane region" description="Helical" evidence="7">
    <location>
        <begin position="161"/>
        <end position="188"/>
    </location>
</feature>
<dbReference type="Proteomes" id="UP001141422">
    <property type="component" value="Unassembled WGS sequence"/>
</dbReference>